<comment type="caution">
    <text evidence="3">The sequence shown here is derived from an EMBL/GenBank/DDBJ whole genome shotgun (WGS) entry which is preliminary data.</text>
</comment>
<dbReference type="OrthoDB" id="7940501at2759"/>
<dbReference type="InterPro" id="IPR050373">
    <property type="entry name" value="Fibrinogen_C-term_domain"/>
</dbReference>
<sequence length="225" mass="25224">MKRIHKLCIADSTCIIAMLSAHLQEWALLVRGNGSAAGWRRELASTLPPGYILPLGVPFTQSAVALISLSVKQRMCSVEHNEHWLGLDYINALSQQPGKVCQLRVDMMSCKEELAYLLYDTFKIGNERELYQISLGNFTGNVGDAFRGTEEFGDQNGHNFTTYDRDNDACNVCITGGHAYTNCARDIGYSGWWFSHCGMANLNGEWHTKETSQGWLLGVYWGTWD</sequence>
<evidence type="ECO:0000256" key="1">
    <source>
        <dbReference type="ARBA" id="ARBA00023157"/>
    </source>
</evidence>
<dbReference type="SUPFAM" id="SSF56496">
    <property type="entry name" value="Fibrinogen C-terminal domain-like"/>
    <property type="match status" value="1"/>
</dbReference>
<evidence type="ECO:0000313" key="3">
    <source>
        <dbReference type="EMBL" id="TFK11505.1"/>
    </source>
</evidence>
<keyword evidence="3" id="KW-0418">Kinase</keyword>
<accession>A0A4D9EQV8</accession>
<dbReference type="Gene3D" id="3.90.215.10">
    <property type="entry name" value="Gamma Fibrinogen, chain A, domain 1"/>
    <property type="match status" value="1"/>
</dbReference>
<evidence type="ECO:0000259" key="2">
    <source>
        <dbReference type="PROSITE" id="PS51406"/>
    </source>
</evidence>
<dbReference type="GO" id="GO:0016301">
    <property type="term" value="F:kinase activity"/>
    <property type="evidence" value="ECO:0007669"/>
    <property type="project" value="UniProtKB-KW"/>
</dbReference>
<dbReference type="STRING" id="55544.A0A4D9EQV8"/>
<keyword evidence="1" id="KW-1015">Disulfide bond</keyword>
<keyword evidence="4" id="KW-1185">Reference proteome</keyword>
<dbReference type="InterPro" id="IPR036056">
    <property type="entry name" value="Fibrinogen-like_C"/>
</dbReference>
<dbReference type="PROSITE" id="PS51406">
    <property type="entry name" value="FIBRINOGEN_C_2"/>
    <property type="match status" value="1"/>
</dbReference>
<dbReference type="InterPro" id="IPR002181">
    <property type="entry name" value="Fibrinogen_a/b/g_C_dom"/>
</dbReference>
<feature type="domain" description="Fibrinogen C-terminal" evidence="2">
    <location>
        <begin position="82"/>
        <end position="225"/>
    </location>
</feature>
<reference evidence="3 4" key="2">
    <citation type="submission" date="2019-04" db="EMBL/GenBank/DDBJ databases">
        <title>The genome sequence of big-headed turtle.</title>
        <authorList>
            <person name="Gong S."/>
        </authorList>
    </citation>
    <scope>NUCLEOTIDE SEQUENCE [LARGE SCALE GENOMIC DNA]</scope>
    <source>
        <strain evidence="3">DO16091913</strain>
        <tissue evidence="3">Muscle</tissue>
    </source>
</reference>
<dbReference type="EMBL" id="QXTE01000031">
    <property type="protein sequence ID" value="TFK11505.1"/>
    <property type="molecule type" value="Genomic_DNA"/>
</dbReference>
<dbReference type="Pfam" id="PF00147">
    <property type="entry name" value="Fibrinogen_C"/>
    <property type="match status" value="1"/>
</dbReference>
<dbReference type="InterPro" id="IPR020837">
    <property type="entry name" value="Fibrinogen_CS"/>
</dbReference>
<keyword evidence="3" id="KW-0808">Transferase</keyword>
<proteinExistence type="predicted"/>
<evidence type="ECO:0000313" key="4">
    <source>
        <dbReference type="Proteomes" id="UP000297703"/>
    </source>
</evidence>
<dbReference type="GO" id="GO:0005615">
    <property type="term" value="C:extracellular space"/>
    <property type="evidence" value="ECO:0007669"/>
    <property type="project" value="TreeGrafter"/>
</dbReference>
<dbReference type="Proteomes" id="UP000297703">
    <property type="component" value="Unassembled WGS sequence"/>
</dbReference>
<dbReference type="InterPro" id="IPR014716">
    <property type="entry name" value="Fibrinogen_a/b/g_C_1"/>
</dbReference>
<dbReference type="PROSITE" id="PS00514">
    <property type="entry name" value="FIBRINOGEN_C_1"/>
    <property type="match status" value="1"/>
</dbReference>
<dbReference type="PANTHER" id="PTHR19143">
    <property type="entry name" value="FIBRINOGEN/TENASCIN/ANGIOPOEITIN"/>
    <property type="match status" value="1"/>
</dbReference>
<dbReference type="AlphaFoldDB" id="A0A4D9EQV8"/>
<protein>
    <submittedName>
        <fullName evidence="3">6-phosphofructokinase, liver type</fullName>
    </submittedName>
</protein>
<dbReference type="SMART" id="SM00186">
    <property type="entry name" value="FBG"/>
    <property type="match status" value="1"/>
</dbReference>
<name>A0A4D9EQV8_9SAUR</name>
<organism evidence="3 4">
    <name type="scientific">Platysternon megacephalum</name>
    <name type="common">big-headed turtle</name>
    <dbReference type="NCBI Taxonomy" id="55544"/>
    <lineage>
        <taxon>Eukaryota</taxon>
        <taxon>Metazoa</taxon>
        <taxon>Chordata</taxon>
        <taxon>Craniata</taxon>
        <taxon>Vertebrata</taxon>
        <taxon>Euteleostomi</taxon>
        <taxon>Archelosauria</taxon>
        <taxon>Testudinata</taxon>
        <taxon>Testudines</taxon>
        <taxon>Cryptodira</taxon>
        <taxon>Durocryptodira</taxon>
        <taxon>Testudinoidea</taxon>
        <taxon>Platysternidae</taxon>
        <taxon>Platysternon</taxon>
    </lineage>
</organism>
<gene>
    <name evidence="3" type="ORF">DR999_PMT05229</name>
</gene>
<reference evidence="3 4" key="1">
    <citation type="submission" date="2019-04" db="EMBL/GenBank/DDBJ databases">
        <title>Draft genome of the big-headed turtle Platysternon megacephalum.</title>
        <authorList>
            <person name="Gong S."/>
        </authorList>
    </citation>
    <scope>NUCLEOTIDE SEQUENCE [LARGE SCALE GENOMIC DNA]</scope>
    <source>
        <strain evidence="3">DO16091913</strain>
        <tissue evidence="3">Muscle</tissue>
    </source>
</reference>